<dbReference type="Gene3D" id="3.40.50.1000">
    <property type="entry name" value="HAD superfamily/HAD-like"/>
    <property type="match status" value="1"/>
</dbReference>
<dbReference type="InterPro" id="IPR041492">
    <property type="entry name" value="HAD_2"/>
</dbReference>
<proteinExistence type="predicted"/>
<dbReference type="Pfam" id="PF13419">
    <property type="entry name" value="HAD_2"/>
    <property type="match status" value="1"/>
</dbReference>
<reference evidence="1 2" key="1">
    <citation type="submission" date="2021-03" db="EMBL/GenBank/DDBJ databases">
        <title>Assistant Professor.</title>
        <authorList>
            <person name="Huq M.A."/>
        </authorList>
    </citation>
    <scope>NUCLEOTIDE SEQUENCE [LARGE SCALE GENOMIC DNA]</scope>
    <source>
        <strain evidence="1 2">MAH-29</strain>
    </source>
</reference>
<dbReference type="InterPro" id="IPR023214">
    <property type="entry name" value="HAD_sf"/>
</dbReference>
<dbReference type="SUPFAM" id="SSF56784">
    <property type="entry name" value="HAD-like"/>
    <property type="match status" value="1"/>
</dbReference>
<protein>
    <submittedName>
        <fullName evidence="1">HAD family hydrolase</fullName>
    </submittedName>
</protein>
<dbReference type="EMBL" id="JAGHKO010000001">
    <property type="protein sequence ID" value="MBO9200559.1"/>
    <property type="molecule type" value="Genomic_DNA"/>
</dbReference>
<keyword evidence="1" id="KW-0378">Hydrolase</keyword>
<dbReference type="SFLD" id="SFLDS00003">
    <property type="entry name" value="Haloacid_Dehalogenase"/>
    <property type="match status" value="1"/>
</dbReference>
<dbReference type="RefSeq" id="WP_209138599.1">
    <property type="nucleotide sequence ID" value="NZ_JAGHKO010000001.1"/>
</dbReference>
<name>A0ABS3YRT8_9BACT</name>
<dbReference type="InterPro" id="IPR052550">
    <property type="entry name" value="Pyrimidine_5'-ntase_YjjG"/>
</dbReference>
<sequence>MKKKAIIFDLDNTIFSVYSIGNALFAPLFELIEQDGTQQQHMNNIRDEVMRRPFQQIANDYQFDEELATKSIKLLKQLVYNAPIEPFEDYALVKQLTIDKFLVTTGFLNMQQSKVDRMGLQNDFKEIHIVDPSTSNKTKKDVFEDIILRHQYAKEVVLVIGDDLNSEIKAAQELGIDAVWYDKYERYEPKPHLIKIANYQQLVDMLRF</sequence>
<comment type="caution">
    <text evidence="1">The sequence shown here is derived from an EMBL/GenBank/DDBJ whole genome shotgun (WGS) entry which is preliminary data.</text>
</comment>
<dbReference type="InterPro" id="IPR036412">
    <property type="entry name" value="HAD-like_sf"/>
</dbReference>
<evidence type="ECO:0000313" key="2">
    <source>
        <dbReference type="Proteomes" id="UP000677244"/>
    </source>
</evidence>
<dbReference type="Proteomes" id="UP000677244">
    <property type="component" value="Unassembled WGS sequence"/>
</dbReference>
<gene>
    <name evidence="1" type="ORF">J7I42_09820</name>
</gene>
<keyword evidence="2" id="KW-1185">Reference proteome</keyword>
<accession>A0ABS3YRT8</accession>
<dbReference type="SFLD" id="SFLDG01129">
    <property type="entry name" value="C1.5:_HAD__Beta-PGM__Phosphata"/>
    <property type="match status" value="1"/>
</dbReference>
<evidence type="ECO:0000313" key="1">
    <source>
        <dbReference type="EMBL" id="MBO9200559.1"/>
    </source>
</evidence>
<dbReference type="PANTHER" id="PTHR47478:SF1">
    <property type="entry name" value="PYRIMIDINE 5'-NUCLEOTIDASE YJJG"/>
    <property type="match status" value="1"/>
</dbReference>
<dbReference type="GO" id="GO:0016787">
    <property type="term" value="F:hydrolase activity"/>
    <property type="evidence" value="ECO:0007669"/>
    <property type="project" value="UniProtKB-KW"/>
</dbReference>
<dbReference type="Gene3D" id="1.10.150.520">
    <property type="match status" value="1"/>
</dbReference>
<dbReference type="PANTHER" id="PTHR47478">
    <property type="match status" value="1"/>
</dbReference>
<organism evidence="1 2">
    <name type="scientific">Niastella soli</name>
    <dbReference type="NCBI Taxonomy" id="2821487"/>
    <lineage>
        <taxon>Bacteria</taxon>
        <taxon>Pseudomonadati</taxon>
        <taxon>Bacteroidota</taxon>
        <taxon>Chitinophagia</taxon>
        <taxon>Chitinophagales</taxon>
        <taxon>Chitinophagaceae</taxon>
        <taxon>Niastella</taxon>
    </lineage>
</organism>